<evidence type="ECO:0000313" key="12">
    <source>
        <dbReference type="EMBL" id="DBA19160.1"/>
    </source>
</evidence>
<comment type="subcellular location">
    <subcellularLocation>
        <location evidence="1">Cell membrane</location>
        <topology evidence="1">Multi-pass membrane protein</topology>
    </subcellularLocation>
</comment>
<dbReference type="SUPFAM" id="SSF81321">
    <property type="entry name" value="Family A G protein-coupled receptor-like"/>
    <property type="match status" value="1"/>
</dbReference>
<evidence type="ECO:0000256" key="10">
    <source>
        <dbReference type="SAM" id="Phobius"/>
    </source>
</evidence>
<dbReference type="PRINTS" id="PR00245">
    <property type="entry name" value="OLFACTORYR"/>
</dbReference>
<organism evidence="12 13">
    <name type="scientific">Pyxicephalus adspersus</name>
    <name type="common">African bullfrog</name>
    <dbReference type="NCBI Taxonomy" id="30357"/>
    <lineage>
        <taxon>Eukaryota</taxon>
        <taxon>Metazoa</taxon>
        <taxon>Chordata</taxon>
        <taxon>Craniata</taxon>
        <taxon>Vertebrata</taxon>
        <taxon>Euteleostomi</taxon>
        <taxon>Amphibia</taxon>
        <taxon>Batrachia</taxon>
        <taxon>Anura</taxon>
        <taxon>Neobatrachia</taxon>
        <taxon>Ranoidea</taxon>
        <taxon>Pyxicephalidae</taxon>
        <taxon>Pyxicephalinae</taxon>
        <taxon>Pyxicephalus</taxon>
    </lineage>
</organism>
<evidence type="ECO:0000256" key="1">
    <source>
        <dbReference type="ARBA" id="ARBA00004651"/>
    </source>
</evidence>
<dbReference type="CDD" id="cd13954">
    <property type="entry name" value="7tmA_OR"/>
    <property type="match status" value="1"/>
</dbReference>
<keyword evidence="8" id="KW-0675">Receptor</keyword>
<evidence type="ECO:0000256" key="9">
    <source>
        <dbReference type="ARBA" id="ARBA00023224"/>
    </source>
</evidence>
<feature type="transmembrane region" description="Helical" evidence="10">
    <location>
        <begin position="201"/>
        <end position="223"/>
    </location>
</feature>
<accession>A0AAV3A2H5</accession>
<feature type="transmembrane region" description="Helical" evidence="10">
    <location>
        <begin position="96"/>
        <end position="118"/>
    </location>
</feature>
<dbReference type="InterPro" id="IPR017452">
    <property type="entry name" value="GPCR_Rhodpsn_7TM"/>
</dbReference>
<evidence type="ECO:0000256" key="2">
    <source>
        <dbReference type="ARBA" id="ARBA00022475"/>
    </source>
</evidence>
<dbReference type="Gene3D" id="1.20.1070.10">
    <property type="entry name" value="Rhodopsin 7-helix transmembrane proteins"/>
    <property type="match status" value="1"/>
</dbReference>
<dbReference type="PANTHER" id="PTHR26452">
    <property type="entry name" value="OLFACTORY RECEPTOR"/>
    <property type="match status" value="1"/>
</dbReference>
<evidence type="ECO:0000256" key="3">
    <source>
        <dbReference type="ARBA" id="ARBA00022692"/>
    </source>
</evidence>
<feature type="domain" description="G-protein coupled receptors family 1 profile" evidence="11">
    <location>
        <begin position="39"/>
        <end position="288"/>
    </location>
</feature>
<keyword evidence="4" id="KW-0552">Olfaction</keyword>
<gene>
    <name evidence="12" type="ORF">GDO54_015027</name>
</gene>
<dbReference type="PROSITE" id="PS50262">
    <property type="entry name" value="G_PROTEIN_RECEP_F1_2"/>
    <property type="match status" value="1"/>
</dbReference>
<keyword evidence="9" id="KW-0807">Transducer</keyword>
<dbReference type="FunFam" id="1.20.1070.10:FF:000015">
    <property type="entry name" value="Olfactory receptor"/>
    <property type="match status" value="1"/>
</dbReference>
<dbReference type="InterPro" id="IPR000276">
    <property type="entry name" value="GPCR_Rhodpsn"/>
</dbReference>
<keyword evidence="5 10" id="KW-1133">Transmembrane helix</keyword>
<feature type="transmembrane region" description="Helical" evidence="10">
    <location>
        <begin position="56"/>
        <end position="76"/>
    </location>
</feature>
<protein>
    <recommendedName>
        <fullName evidence="11">G-protein coupled receptors family 1 profile domain-containing protein</fullName>
    </recommendedName>
</protein>
<keyword evidence="13" id="KW-1185">Reference proteome</keyword>
<dbReference type="EMBL" id="DYDO01000008">
    <property type="protein sequence ID" value="DBA19160.1"/>
    <property type="molecule type" value="Genomic_DNA"/>
</dbReference>
<evidence type="ECO:0000313" key="13">
    <source>
        <dbReference type="Proteomes" id="UP001181693"/>
    </source>
</evidence>
<evidence type="ECO:0000256" key="8">
    <source>
        <dbReference type="ARBA" id="ARBA00023170"/>
    </source>
</evidence>
<feature type="transmembrane region" description="Helical" evidence="10">
    <location>
        <begin position="235"/>
        <end position="259"/>
    </location>
</feature>
<dbReference type="InterPro" id="IPR000725">
    <property type="entry name" value="Olfact_rcpt"/>
</dbReference>
<dbReference type="InterPro" id="IPR050516">
    <property type="entry name" value="Olfactory_GPCR"/>
</dbReference>
<evidence type="ECO:0000256" key="7">
    <source>
        <dbReference type="ARBA" id="ARBA00023136"/>
    </source>
</evidence>
<dbReference type="PRINTS" id="PR00237">
    <property type="entry name" value="GPCRRHODOPSN"/>
</dbReference>
<dbReference type="GO" id="GO:0004984">
    <property type="term" value="F:olfactory receptor activity"/>
    <property type="evidence" value="ECO:0007669"/>
    <property type="project" value="InterPro"/>
</dbReference>
<dbReference type="Proteomes" id="UP001181693">
    <property type="component" value="Unassembled WGS sequence"/>
</dbReference>
<dbReference type="GO" id="GO:0004930">
    <property type="term" value="F:G protein-coupled receptor activity"/>
    <property type="evidence" value="ECO:0007669"/>
    <property type="project" value="UniProtKB-KW"/>
</dbReference>
<feature type="transmembrane region" description="Helical" evidence="10">
    <location>
        <begin position="23"/>
        <end position="49"/>
    </location>
</feature>
<keyword evidence="3 10" id="KW-0812">Transmembrane</keyword>
<dbReference type="GO" id="GO:0005886">
    <property type="term" value="C:plasma membrane"/>
    <property type="evidence" value="ECO:0007669"/>
    <property type="project" value="UniProtKB-SubCell"/>
</dbReference>
<proteinExistence type="predicted"/>
<evidence type="ECO:0000256" key="4">
    <source>
        <dbReference type="ARBA" id="ARBA00022725"/>
    </source>
</evidence>
<feature type="transmembrane region" description="Helical" evidence="10">
    <location>
        <begin position="139"/>
        <end position="157"/>
    </location>
</feature>
<name>A0AAV3A2H5_PYXAD</name>
<evidence type="ECO:0000256" key="5">
    <source>
        <dbReference type="ARBA" id="ARBA00022989"/>
    </source>
</evidence>
<dbReference type="AlphaFoldDB" id="A0AAV3A2H5"/>
<keyword evidence="7 10" id="KW-0472">Membrane</keyword>
<reference evidence="12" key="1">
    <citation type="thesis" date="2020" institute="ProQuest LLC" country="789 East Eisenhower Parkway, Ann Arbor, MI, USA">
        <title>Comparative Genomics and Chromosome Evolution.</title>
        <authorList>
            <person name="Mudd A.B."/>
        </authorList>
    </citation>
    <scope>NUCLEOTIDE SEQUENCE</scope>
    <source>
        <strain evidence="12">1538</strain>
        <tissue evidence="12">Blood</tissue>
    </source>
</reference>
<comment type="caution">
    <text evidence="12">The sequence shown here is derived from an EMBL/GenBank/DDBJ whole genome shotgun (WGS) entry which is preliminary data.</text>
</comment>
<dbReference type="Pfam" id="PF13853">
    <property type="entry name" value="7tm_4"/>
    <property type="match status" value="1"/>
</dbReference>
<keyword evidence="6" id="KW-0297">G-protein coupled receptor</keyword>
<evidence type="ECO:0000259" key="11">
    <source>
        <dbReference type="PROSITE" id="PS50262"/>
    </source>
</evidence>
<keyword evidence="4" id="KW-0716">Sensory transduction</keyword>
<keyword evidence="2" id="KW-1003">Cell membrane</keyword>
<sequence length="306" mass="35285">MENYTTSKVFYMESFIFKAEEKLYIFAFLLIIYFTGLVINIIIITVIYIDRNLHTPMYLFFCNLSIVDICFASVPIPKLLYMLLTNNNTVSFTKCFTQFCFYYLFGTTEDALLFIMAYDRYVAICKPLYYHQMLGRKHCWILIAASWVSATVNSLIITKAASAMSFCHSKVIHHLFCDVKALTKIACSGTERFFMMMYFELLFFGLCPFLCSVTSYLKIINIILSINSKNGRKKVFSTCSSHLIVMLLFYANGASVILIPRSQYSELLEQSCTVIYTAVTPMLNPLIYTLRNTEVKNALMRLVKSK</sequence>
<evidence type="ECO:0000256" key="6">
    <source>
        <dbReference type="ARBA" id="ARBA00023040"/>
    </source>
</evidence>